<dbReference type="Gene3D" id="3.40.50.2300">
    <property type="match status" value="1"/>
</dbReference>
<comment type="caution">
    <text evidence="4">The sequence shown here is derived from an EMBL/GenBank/DDBJ whole genome shotgun (WGS) entry which is preliminary data.</text>
</comment>
<evidence type="ECO:0000259" key="3">
    <source>
        <dbReference type="PROSITE" id="PS50110"/>
    </source>
</evidence>
<dbReference type="InterPro" id="IPR011006">
    <property type="entry name" value="CheY-like_superfamily"/>
</dbReference>
<sequence length="118" mass="12664">MKVLIVDDHKINRTLPAVLLTQAGCEVHEADSGEAAMAFFEGASVDVLLLDVSMPGISGSEVCRRLRARPEMAGLRIVAYTAHAMPGEREQILAAGFDEILVKPINRQGLLQSVGLPV</sequence>
<reference evidence="4 5" key="1">
    <citation type="submission" date="2020-04" db="EMBL/GenBank/DDBJ databases">
        <title>Zoogloea sp. G-4-1-14 isolated from soil.</title>
        <authorList>
            <person name="Dahal R.H."/>
        </authorList>
    </citation>
    <scope>NUCLEOTIDE SEQUENCE [LARGE SCALE GENOMIC DNA]</scope>
    <source>
        <strain evidence="4 5">G-4-1-14</strain>
    </source>
</reference>
<feature type="domain" description="Response regulatory" evidence="3">
    <location>
        <begin position="2"/>
        <end position="118"/>
    </location>
</feature>
<dbReference type="Proteomes" id="UP000580043">
    <property type="component" value="Unassembled WGS sequence"/>
</dbReference>
<dbReference type="InterPro" id="IPR001789">
    <property type="entry name" value="Sig_transdc_resp-reg_receiver"/>
</dbReference>
<dbReference type="PANTHER" id="PTHR45339">
    <property type="entry name" value="HYBRID SIGNAL TRANSDUCTION HISTIDINE KINASE J"/>
    <property type="match status" value="1"/>
</dbReference>
<protein>
    <submittedName>
        <fullName evidence="4">Response regulator</fullName>
    </submittedName>
</protein>
<dbReference type="PANTHER" id="PTHR45339:SF6">
    <property type="entry name" value="SENSORY HISTIDINE PROTEIN KINASE"/>
    <property type="match status" value="1"/>
</dbReference>
<dbReference type="SMART" id="SM00448">
    <property type="entry name" value="REC"/>
    <property type="match status" value="1"/>
</dbReference>
<dbReference type="Pfam" id="PF00072">
    <property type="entry name" value="Response_reg"/>
    <property type="match status" value="1"/>
</dbReference>
<dbReference type="EMBL" id="JABBGA010000012">
    <property type="protein sequence ID" value="NML27059.1"/>
    <property type="molecule type" value="Genomic_DNA"/>
</dbReference>
<evidence type="ECO:0000313" key="4">
    <source>
        <dbReference type="EMBL" id="NML27059.1"/>
    </source>
</evidence>
<accession>A0A848G6T5</accession>
<dbReference type="CDD" id="cd17546">
    <property type="entry name" value="REC_hyHK_CKI1_RcsC-like"/>
    <property type="match status" value="1"/>
</dbReference>
<dbReference type="SUPFAM" id="SSF52172">
    <property type="entry name" value="CheY-like"/>
    <property type="match status" value="1"/>
</dbReference>
<evidence type="ECO:0000256" key="1">
    <source>
        <dbReference type="ARBA" id="ARBA00022553"/>
    </source>
</evidence>
<proteinExistence type="predicted"/>
<keyword evidence="5" id="KW-1185">Reference proteome</keyword>
<dbReference type="AlphaFoldDB" id="A0A848G6T5"/>
<evidence type="ECO:0000313" key="5">
    <source>
        <dbReference type="Proteomes" id="UP000580043"/>
    </source>
</evidence>
<dbReference type="GO" id="GO:0000160">
    <property type="term" value="P:phosphorelay signal transduction system"/>
    <property type="evidence" value="ECO:0007669"/>
    <property type="project" value="InterPro"/>
</dbReference>
<organism evidence="4 5">
    <name type="scientific">Zoogloea dura</name>
    <dbReference type="NCBI Taxonomy" id="2728840"/>
    <lineage>
        <taxon>Bacteria</taxon>
        <taxon>Pseudomonadati</taxon>
        <taxon>Pseudomonadota</taxon>
        <taxon>Betaproteobacteria</taxon>
        <taxon>Rhodocyclales</taxon>
        <taxon>Zoogloeaceae</taxon>
        <taxon>Zoogloea</taxon>
    </lineage>
</organism>
<gene>
    <name evidence="4" type="ORF">HHL15_14995</name>
</gene>
<keyword evidence="1 2" id="KW-0597">Phosphoprotein</keyword>
<name>A0A848G6T5_9RHOO</name>
<feature type="modified residue" description="4-aspartylphosphate" evidence="2">
    <location>
        <position position="51"/>
    </location>
</feature>
<evidence type="ECO:0000256" key="2">
    <source>
        <dbReference type="PROSITE-ProRule" id="PRU00169"/>
    </source>
</evidence>
<dbReference type="PROSITE" id="PS50110">
    <property type="entry name" value="RESPONSE_REGULATORY"/>
    <property type="match status" value="1"/>
</dbReference>